<keyword evidence="2" id="KW-1185">Reference proteome</keyword>
<dbReference type="InParanoid" id="N1JBV4"/>
<name>N1JBV4_BLUG1</name>
<dbReference type="HOGENOM" id="CLU_018153_1_1_1"/>
<gene>
    <name evidence="1" type="ORF">BGHDH14_bgh02568</name>
</gene>
<accession>N1JBV4</accession>
<comment type="caution">
    <text evidence="1">The sequence shown here is derived from an EMBL/GenBank/DDBJ whole genome shotgun (WGS) entry which is preliminary data.</text>
</comment>
<dbReference type="EMBL" id="CAUH01003277">
    <property type="protein sequence ID" value="CCU77044.1"/>
    <property type="molecule type" value="Genomic_DNA"/>
</dbReference>
<dbReference type="AlphaFoldDB" id="N1JBV4"/>
<dbReference type="Proteomes" id="UP000015441">
    <property type="component" value="Unassembled WGS sequence"/>
</dbReference>
<reference evidence="1 2" key="1">
    <citation type="journal article" date="2010" name="Science">
        <title>Genome expansion and gene loss in powdery mildew fungi reveal tradeoffs in extreme parasitism.</title>
        <authorList>
            <person name="Spanu P.D."/>
            <person name="Abbott J.C."/>
            <person name="Amselem J."/>
            <person name="Burgis T.A."/>
            <person name="Soanes D.M."/>
            <person name="Stueber K."/>
            <person name="Ver Loren van Themaat E."/>
            <person name="Brown J.K.M."/>
            <person name="Butcher S.A."/>
            <person name="Gurr S.J."/>
            <person name="Lebrun M.-H."/>
            <person name="Ridout C.J."/>
            <person name="Schulze-Lefert P."/>
            <person name="Talbot N.J."/>
            <person name="Ahmadinejad N."/>
            <person name="Ametz C."/>
            <person name="Barton G.R."/>
            <person name="Benjdia M."/>
            <person name="Bidzinski P."/>
            <person name="Bindschedler L.V."/>
            <person name="Both M."/>
            <person name="Brewer M.T."/>
            <person name="Cadle-Davidson L."/>
            <person name="Cadle-Davidson M.M."/>
            <person name="Collemare J."/>
            <person name="Cramer R."/>
            <person name="Frenkel O."/>
            <person name="Godfrey D."/>
            <person name="Harriman J."/>
            <person name="Hoede C."/>
            <person name="King B.C."/>
            <person name="Klages S."/>
            <person name="Kleemann J."/>
            <person name="Knoll D."/>
            <person name="Koti P.S."/>
            <person name="Kreplak J."/>
            <person name="Lopez-Ruiz F.J."/>
            <person name="Lu X."/>
            <person name="Maekawa T."/>
            <person name="Mahanil S."/>
            <person name="Micali C."/>
            <person name="Milgroom M.G."/>
            <person name="Montana G."/>
            <person name="Noir S."/>
            <person name="O'Connell R.J."/>
            <person name="Oberhaensli S."/>
            <person name="Parlange F."/>
            <person name="Pedersen C."/>
            <person name="Quesneville H."/>
            <person name="Reinhardt R."/>
            <person name="Rott M."/>
            <person name="Sacristan S."/>
            <person name="Schmidt S.M."/>
            <person name="Schoen M."/>
            <person name="Skamnioti P."/>
            <person name="Sommer H."/>
            <person name="Stephens A."/>
            <person name="Takahara H."/>
            <person name="Thordal-Christensen H."/>
            <person name="Vigouroux M."/>
            <person name="Wessling R."/>
            <person name="Wicker T."/>
            <person name="Panstruga R."/>
        </authorList>
    </citation>
    <scope>NUCLEOTIDE SEQUENCE [LARGE SCALE GENOMIC DNA]</scope>
    <source>
        <strain evidence="1">DH14</strain>
    </source>
</reference>
<evidence type="ECO:0000313" key="1">
    <source>
        <dbReference type="EMBL" id="CCU77044.1"/>
    </source>
</evidence>
<proteinExistence type="predicted"/>
<sequence length="182" mass="20025">MKVYIRAAIAQFLISGPGTVLPAHPSRLETQATGSKITECAAKKQDEPQTKLTQNNISKAKTTWASITRNGLRTPPAHTKVVQAMPKATNSTRPSKIPTASTKSVTKDELLFLRLGNEQPWRKPSPFGVREAVAQMLEIPQNNIEHIYHVSTGFAIRAKNQESRVMMLSLAGSLVQRDAILE</sequence>
<protein>
    <submittedName>
        <fullName evidence="1">EKA-like protein</fullName>
    </submittedName>
</protein>
<organism evidence="1 2">
    <name type="scientific">Blumeria graminis f. sp. hordei (strain DH14)</name>
    <name type="common">Barley powdery mildew</name>
    <name type="synonym">Oidium monilioides f. sp. hordei</name>
    <dbReference type="NCBI Taxonomy" id="546991"/>
    <lineage>
        <taxon>Eukaryota</taxon>
        <taxon>Fungi</taxon>
        <taxon>Dikarya</taxon>
        <taxon>Ascomycota</taxon>
        <taxon>Pezizomycotina</taxon>
        <taxon>Leotiomycetes</taxon>
        <taxon>Erysiphales</taxon>
        <taxon>Erysiphaceae</taxon>
        <taxon>Blumeria</taxon>
        <taxon>Blumeria hordei</taxon>
    </lineage>
</organism>
<evidence type="ECO:0000313" key="2">
    <source>
        <dbReference type="Proteomes" id="UP000015441"/>
    </source>
</evidence>